<dbReference type="InterPro" id="IPR026838">
    <property type="entry name" value="YheC/D"/>
</dbReference>
<accession>A0ABW4JCY4</accession>
<proteinExistence type="predicted"/>
<sequence>MTRGQLHPDRRYLDKWQMHLALTHAAIQGLHLPATKLLAHIQASDFQQCASWYVKPLGTWGGQHIAKIEKGNMGWQMKQDGRYEQFPDEMTLLQRLYAAYAPTETIVQQTAPVATLTGKPFDVRVLCQRDAKDTWLIAGWLARVGREDSIVSNIGTGHGQVLPLPHLLKQLYKDKDKGRHVKQKLQRHSLAICRMLDTYHAFEEVGIDFGLSAQGQVWLFEVNTNDMLGGPSHELFKALPDNKLYTEITARADARQRQFLHDLLHDITHYESSAFHNRE</sequence>
<dbReference type="EMBL" id="JBHUCX010000008">
    <property type="protein sequence ID" value="MFD1673569.1"/>
    <property type="molecule type" value="Genomic_DNA"/>
</dbReference>
<dbReference type="SUPFAM" id="SSF56059">
    <property type="entry name" value="Glutathione synthetase ATP-binding domain-like"/>
    <property type="match status" value="1"/>
</dbReference>
<keyword evidence="2" id="KW-1185">Reference proteome</keyword>
<dbReference type="Pfam" id="PF14398">
    <property type="entry name" value="ATPgrasp_YheCD"/>
    <property type="match status" value="1"/>
</dbReference>
<reference evidence="2" key="1">
    <citation type="journal article" date="2019" name="Int. J. Syst. Evol. Microbiol.">
        <title>The Global Catalogue of Microorganisms (GCM) 10K type strain sequencing project: providing services to taxonomists for standard genome sequencing and annotation.</title>
        <authorList>
            <consortium name="The Broad Institute Genomics Platform"/>
            <consortium name="The Broad Institute Genome Sequencing Center for Infectious Disease"/>
            <person name="Wu L."/>
            <person name="Ma J."/>
        </authorList>
    </citation>
    <scope>NUCLEOTIDE SEQUENCE [LARGE SCALE GENOMIC DNA]</scope>
    <source>
        <strain evidence="2">CGMCC 1.12286</strain>
    </source>
</reference>
<dbReference type="RefSeq" id="WP_377941010.1">
    <property type="nucleotide sequence ID" value="NZ_JBHUCX010000008.1"/>
</dbReference>
<protein>
    <submittedName>
        <fullName evidence="1">YheC/YheD family protein</fullName>
    </submittedName>
</protein>
<gene>
    <name evidence="1" type="ORF">ACFSB2_02440</name>
</gene>
<evidence type="ECO:0000313" key="1">
    <source>
        <dbReference type="EMBL" id="MFD1673569.1"/>
    </source>
</evidence>
<comment type="caution">
    <text evidence="1">The sequence shown here is derived from an EMBL/GenBank/DDBJ whole genome shotgun (WGS) entry which is preliminary data.</text>
</comment>
<dbReference type="Proteomes" id="UP001597079">
    <property type="component" value="Unassembled WGS sequence"/>
</dbReference>
<name>A0ABW4JCY4_9BACL</name>
<dbReference type="Gene3D" id="3.30.470.20">
    <property type="entry name" value="ATP-grasp fold, B domain"/>
    <property type="match status" value="1"/>
</dbReference>
<organism evidence="1 2">
    <name type="scientific">Alicyclobacillus fodiniaquatilis</name>
    <dbReference type="NCBI Taxonomy" id="1661150"/>
    <lineage>
        <taxon>Bacteria</taxon>
        <taxon>Bacillati</taxon>
        <taxon>Bacillota</taxon>
        <taxon>Bacilli</taxon>
        <taxon>Bacillales</taxon>
        <taxon>Alicyclobacillaceae</taxon>
        <taxon>Alicyclobacillus</taxon>
    </lineage>
</organism>
<evidence type="ECO:0000313" key="2">
    <source>
        <dbReference type="Proteomes" id="UP001597079"/>
    </source>
</evidence>